<dbReference type="EMBL" id="RCDC01000004">
    <property type="protein sequence ID" value="RLK56420.1"/>
    <property type="molecule type" value="Genomic_DNA"/>
</dbReference>
<evidence type="ECO:0000313" key="1">
    <source>
        <dbReference type="EMBL" id="RLK56420.1"/>
    </source>
</evidence>
<evidence type="ECO:0000313" key="2">
    <source>
        <dbReference type="Proteomes" id="UP000274786"/>
    </source>
</evidence>
<proteinExistence type="predicted"/>
<dbReference type="SUPFAM" id="SSF48403">
    <property type="entry name" value="Ankyrin repeat"/>
    <property type="match status" value="1"/>
</dbReference>
<dbReference type="RefSeq" id="WP_147433851.1">
    <property type="nucleotide sequence ID" value="NZ_RCDC01000004.1"/>
</dbReference>
<dbReference type="InterPro" id="IPR036770">
    <property type="entry name" value="Ankyrin_rpt-contain_sf"/>
</dbReference>
<sequence>MELLPKAIAGGLGKLYVSLPEFRDAFRKTCEAVDRLPKGIVGRARALNYPQLHNACVLGDVELVEGLLNAGISPNAYPFTENEWDEPPLVWLAMAEEMDPKKKISVASVLVRHGADPEEGDALTFAKQLGDSSFATYLESCARR</sequence>
<dbReference type="Gene3D" id="1.25.40.20">
    <property type="entry name" value="Ankyrin repeat-containing domain"/>
    <property type="match status" value="1"/>
</dbReference>
<accession>A0A498CJ01</accession>
<dbReference type="Proteomes" id="UP000274786">
    <property type="component" value="Unassembled WGS sequence"/>
</dbReference>
<reference evidence="1 2" key="1">
    <citation type="submission" date="2018-10" db="EMBL/GenBank/DDBJ databases">
        <title>Comparative analysis of microorganisms from saline springs in Andes Mountain Range, Colombia.</title>
        <authorList>
            <person name="Rubin E."/>
        </authorList>
    </citation>
    <scope>NUCLEOTIDE SEQUENCE [LARGE SCALE GENOMIC DNA]</scope>
    <source>
        <strain evidence="1 2">USBA GBX 843</strain>
    </source>
</reference>
<protein>
    <submittedName>
        <fullName evidence="1">Uncharacterized protein</fullName>
    </submittedName>
</protein>
<gene>
    <name evidence="1" type="ORF">BCL79_0807</name>
</gene>
<dbReference type="OrthoDB" id="6040177at2"/>
<dbReference type="AlphaFoldDB" id="A0A498CJ01"/>
<name>A0A498CJ01_9GAMM</name>
<organism evidence="1 2">
    <name type="scientific">Stenotrophomonas rhizophila</name>
    <dbReference type="NCBI Taxonomy" id="216778"/>
    <lineage>
        <taxon>Bacteria</taxon>
        <taxon>Pseudomonadati</taxon>
        <taxon>Pseudomonadota</taxon>
        <taxon>Gammaproteobacteria</taxon>
        <taxon>Lysobacterales</taxon>
        <taxon>Lysobacteraceae</taxon>
        <taxon>Stenotrophomonas</taxon>
    </lineage>
</organism>
<comment type="caution">
    <text evidence="1">The sequence shown here is derived from an EMBL/GenBank/DDBJ whole genome shotgun (WGS) entry which is preliminary data.</text>
</comment>